<dbReference type="OrthoDB" id="9805416at2"/>
<evidence type="ECO:0000259" key="5">
    <source>
        <dbReference type="Pfam" id="PF00389"/>
    </source>
</evidence>
<evidence type="ECO:0000313" key="8">
    <source>
        <dbReference type="Proteomes" id="UP000175989"/>
    </source>
</evidence>
<comment type="caution">
    <text evidence="7">The sequence shown here is derived from an EMBL/GenBank/DDBJ whole genome shotgun (WGS) entry which is preliminary data.</text>
</comment>
<keyword evidence="7" id="KW-0670">Pyruvate</keyword>
<gene>
    <name evidence="7" type="ORF">DUPY_50210</name>
</gene>
<dbReference type="EMBL" id="LROM01000151">
    <property type="protein sequence ID" value="OEZ91834.1"/>
    <property type="molecule type" value="Genomic_DNA"/>
</dbReference>
<dbReference type="InterPro" id="IPR036291">
    <property type="entry name" value="NAD(P)-bd_dom_sf"/>
</dbReference>
<dbReference type="SUPFAM" id="SSF51735">
    <property type="entry name" value="NAD(P)-binding Rossmann-fold domains"/>
    <property type="match status" value="1"/>
</dbReference>
<keyword evidence="8" id="KW-1185">Reference proteome</keyword>
<reference evidence="8" key="1">
    <citation type="journal article" date="2016" name="Front. Microbiol.">
        <title>Molecular Keys to the Janthinobacterium and Duganella spp. Interaction with the Plant Pathogen Fusarium graminearum.</title>
        <authorList>
            <person name="Haack F.S."/>
            <person name="Poehlein A."/>
            <person name="Kroger C."/>
            <person name="Voigt C.A."/>
            <person name="Piepenbring M."/>
            <person name="Bode H.B."/>
            <person name="Daniel R."/>
            <person name="Schafer W."/>
            <person name="Streit W.R."/>
        </authorList>
    </citation>
    <scope>NUCLEOTIDE SEQUENCE [LARGE SCALE GENOMIC DNA]</scope>
    <source>
        <strain evidence="8">T54</strain>
    </source>
</reference>
<evidence type="ECO:0000256" key="2">
    <source>
        <dbReference type="ARBA" id="ARBA00023002"/>
    </source>
</evidence>
<evidence type="ECO:0000256" key="3">
    <source>
        <dbReference type="ARBA" id="ARBA00023027"/>
    </source>
</evidence>
<evidence type="ECO:0000313" key="7">
    <source>
        <dbReference type="EMBL" id="OEZ91834.1"/>
    </source>
</evidence>
<dbReference type="CDD" id="cd12169">
    <property type="entry name" value="PGDH_like_1"/>
    <property type="match status" value="1"/>
</dbReference>
<dbReference type="SUPFAM" id="SSF52283">
    <property type="entry name" value="Formate/glycerate dehydrogenase catalytic domain-like"/>
    <property type="match status" value="1"/>
</dbReference>
<comment type="similarity">
    <text evidence="1 4">Belongs to the D-isomer specific 2-hydroxyacid dehydrogenase family.</text>
</comment>
<keyword evidence="2 4" id="KW-0560">Oxidoreductase</keyword>
<evidence type="ECO:0000256" key="1">
    <source>
        <dbReference type="ARBA" id="ARBA00005854"/>
    </source>
</evidence>
<dbReference type="Gene3D" id="3.40.50.720">
    <property type="entry name" value="NAD(P)-binding Rossmann-like Domain"/>
    <property type="match status" value="2"/>
</dbReference>
<protein>
    <submittedName>
        <fullName evidence="7">Hydroxypyruvate reductase</fullName>
        <ecNumber evidence="7">1.1.1.81</ecNumber>
    </submittedName>
</protein>
<dbReference type="InterPro" id="IPR006139">
    <property type="entry name" value="D-isomer_2_OHA_DH_cat_dom"/>
</dbReference>
<dbReference type="GO" id="GO:0016618">
    <property type="term" value="F:hydroxypyruvate reductase [NAD(P)H] activity"/>
    <property type="evidence" value="ECO:0007669"/>
    <property type="project" value="UniProtKB-EC"/>
</dbReference>
<evidence type="ECO:0000256" key="4">
    <source>
        <dbReference type="RuleBase" id="RU003719"/>
    </source>
</evidence>
<dbReference type="Pfam" id="PF02826">
    <property type="entry name" value="2-Hacid_dh_C"/>
    <property type="match status" value="1"/>
</dbReference>
<dbReference type="InterPro" id="IPR006140">
    <property type="entry name" value="D-isomer_DH_NAD-bd"/>
</dbReference>
<dbReference type="AlphaFoldDB" id="A0A1E7W766"/>
<dbReference type="EC" id="1.1.1.81" evidence="7"/>
<dbReference type="InterPro" id="IPR050857">
    <property type="entry name" value="D-2-hydroxyacid_DH"/>
</dbReference>
<feature type="domain" description="D-isomer specific 2-hydroxyacid dehydrogenase NAD-binding" evidence="6">
    <location>
        <begin position="111"/>
        <end position="292"/>
    </location>
</feature>
<dbReference type="Pfam" id="PF00389">
    <property type="entry name" value="2-Hacid_dh"/>
    <property type="match status" value="1"/>
</dbReference>
<evidence type="ECO:0000259" key="6">
    <source>
        <dbReference type="Pfam" id="PF02826"/>
    </source>
</evidence>
<dbReference type="GO" id="GO:0051287">
    <property type="term" value="F:NAD binding"/>
    <property type="evidence" value="ECO:0007669"/>
    <property type="project" value="InterPro"/>
</dbReference>
<accession>A0A1E7W766</accession>
<feature type="domain" description="D-isomer specific 2-hydroxyacid dehydrogenase catalytic" evidence="5">
    <location>
        <begin position="20"/>
        <end position="317"/>
    </location>
</feature>
<sequence>MKIAILDDYQNASSGIKSYEILNDHDVKVFNNTTRGLGQLAIRLAPFDALVLIRERTALNRALLAKLPNLKLISQTGKLAGHVDVAAATELGIAIAEGVGSPTAPAELTWALIMAAARKIVPYANNLRDGLWQTASVNPQLNGLGFVLKGRTLGIWGYGKIGQLVAGYGRAFGMKVVVWGSETSRNKAVADGYAAALSREEFFAQADVLSLHLRLNDATRGIVTADDLARMQPAALLVNTSRAELVAAGALEQALTQGRPGYAALDVFEAEPLAPTDALLRIPTVLATPHLGYVEQDSYELYFRHAFQNIVDFEAGKFDAINNPDFLRNARR</sequence>
<dbReference type="PANTHER" id="PTHR42789:SF1">
    <property type="entry name" value="D-ISOMER SPECIFIC 2-HYDROXYACID DEHYDROGENASE FAMILY PROTEIN (AFU_ORTHOLOGUE AFUA_6G10090)"/>
    <property type="match status" value="1"/>
</dbReference>
<dbReference type="PANTHER" id="PTHR42789">
    <property type="entry name" value="D-ISOMER SPECIFIC 2-HYDROXYACID DEHYDROGENASE FAMILY PROTEIN (AFU_ORTHOLOGUE AFUA_6G10090)"/>
    <property type="match status" value="1"/>
</dbReference>
<dbReference type="RefSeq" id="WP_070251893.1">
    <property type="nucleotide sequence ID" value="NZ_LROM01000151.1"/>
</dbReference>
<dbReference type="PATRIC" id="fig|762836.4.peg.5162"/>
<keyword evidence="3" id="KW-0520">NAD</keyword>
<proteinExistence type="inferred from homology"/>
<dbReference type="Proteomes" id="UP000175989">
    <property type="component" value="Unassembled WGS sequence"/>
</dbReference>
<name>A0A1E7W766_9BURK</name>
<organism evidence="7 8">
    <name type="scientific">Duganella phyllosphaerae</name>
    <dbReference type="NCBI Taxonomy" id="762836"/>
    <lineage>
        <taxon>Bacteria</taxon>
        <taxon>Pseudomonadati</taxon>
        <taxon>Pseudomonadota</taxon>
        <taxon>Betaproteobacteria</taxon>
        <taxon>Burkholderiales</taxon>
        <taxon>Oxalobacteraceae</taxon>
        <taxon>Telluria group</taxon>
        <taxon>Duganella</taxon>
    </lineage>
</organism>